<feature type="signal peptide" evidence="2">
    <location>
        <begin position="1"/>
        <end position="19"/>
    </location>
</feature>
<sequence>MGRRIAKAGLAAGAALLLAACGGGNDPVTGAGTGGGGGGEAGQGDGDGGAAKTASLAQPGSLTVAFCQTLEDGTGGKGYQVILRSFAAKDGAFVGERATTMPAGTEPITGCDGDGPSYRVNSAFNKDLTLVAGLVDGDRAAAFDLATGREVAPPDPDSFTKRPDNGGAAFHPVTDRLWYDMGRLDTSSADAGAVASRDPKGGLKTEEKTPDEKIPGLLEKDGATAETVLATDDIHAPAVPAGGVVATGNTTYGVRLSKVRPDGDGIGAGVYLTDIKTQGLDEDNREFCEPAFWRNATTLVCDFKQLTFSADYTKLLKTEDLVPENDRINGQPVLSADGKSFAFLSKGEDGRRGLFRGDFNGGAPVKITSVDPPVADPEDNLRTALIRWN</sequence>
<accession>A0AB39T0G9</accession>
<evidence type="ECO:0000256" key="2">
    <source>
        <dbReference type="SAM" id="SignalP"/>
    </source>
</evidence>
<dbReference type="SUPFAM" id="SSF82171">
    <property type="entry name" value="DPP6 N-terminal domain-like"/>
    <property type="match status" value="1"/>
</dbReference>
<feature type="chain" id="PRO_5044226353" evidence="2">
    <location>
        <begin position="20"/>
        <end position="389"/>
    </location>
</feature>
<dbReference type="Pfam" id="PF07676">
    <property type="entry name" value="PD40"/>
    <property type="match status" value="1"/>
</dbReference>
<protein>
    <submittedName>
        <fullName evidence="3">Uncharacterized protein</fullName>
    </submittedName>
</protein>
<name>A0AB39T0G9_9ACTN</name>
<feature type="compositionally biased region" description="Basic and acidic residues" evidence="1">
    <location>
        <begin position="197"/>
        <end position="215"/>
    </location>
</feature>
<dbReference type="InterPro" id="IPR011042">
    <property type="entry name" value="6-blade_b-propeller_TolB-like"/>
</dbReference>
<dbReference type="InterPro" id="IPR011659">
    <property type="entry name" value="WD40"/>
</dbReference>
<reference evidence="3" key="1">
    <citation type="submission" date="2024-07" db="EMBL/GenBank/DDBJ databases">
        <authorList>
            <person name="Yu S.T."/>
        </authorList>
    </citation>
    <scope>NUCLEOTIDE SEQUENCE</scope>
    <source>
        <strain evidence="3">R44</strain>
    </source>
</reference>
<dbReference type="PROSITE" id="PS51257">
    <property type="entry name" value="PROKAR_LIPOPROTEIN"/>
    <property type="match status" value="1"/>
</dbReference>
<dbReference type="Gene3D" id="2.120.10.30">
    <property type="entry name" value="TolB, C-terminal domain"/>
    <property type="match status" value="1"/>
</dbReference>
<organism evidence="3">
    <name type="scientific">Streptomyces sp. R44</name>
    <dbReference type="NCBI Taxonomy" id="3238633"/>
    <lineage>
        <taxon>Bacteria</taxon>
        <taxon>Bacillati</taxon>
        <taxon>Actinomycetota</taxon>
        <taxon>Actinomycetes</taxon>
        <taxon>Kitasatosporales</taxon>
        <taxon>Streptomycetaceae</taxon>
        <taxon>Streptomyces</taxon>
    </lineage>
</organism>
<evidence type="ECO:0000256" key="1">
    <source>
        <dbReference type="SAM" id="MobiDB-lite"/>
    </source>
</evidence>
<feature type="region of interest" description="Disordered" evidence="1">
    <location>
        <begin position="32"/>
        <end position="54"/>
    </location>
</feature>
<feature type="compositionally biased region" description="Gly residues" evidence="1">
    <location>
        <begin position="32"/>
        <end position="49"/>
    </location>
</feature>
<gene>
    <name evidence="3" type="ORF">AB5J54_17290</name>
</gene>
<dbReference type="RefSeq" id="WP_369144807.1">
    <property type="nucleotide sequence ID" value="NZ_CP163444.1"/>
</dbReference>
<feature type="region of interest" description="Disordered" evidence="1">
    <location>
        <begin position="188"/>
        <end position="215"/>
    </location>
</feature>
<dbReference type="EMBL" id="CP163444">
    <property type="protein sequence ID" value="XDQ72153.1"/>
    <property type="molecule type" value="Genomic_DNA"/>
</dbReference>
<proteinExistence type="predicted"/>
<dbReference type="AlphaFoldDB" id="A0AB39T0G9"/>
<evidence type="ECO:0000313" key="3">
    <source>
        <dbReference type="EMBL" id="XDQ72153.1"/>
    </source>
</evidence>
<keyword evidence="2" id="KW-0732">Signal</keyword>